<accession>A0A9X1L1C3</accession>
<dbReference type="Proteomes" id="UP001139409">
    <property type="component" value="Unassembled WGS sequence"/>
</dbReference>
<protein>
    <submittedName>
        <fullName evidence="2">DUF2927 domain-containing protein</fullName>
    </submittedName>
</protein>
<proteinExistence type="predicted"/>
<dbReference type="InterPro" id="IPR021323">
    <property type="entry name" value="DUF2927"/>
</dbReference>
<comment type="caution">
    <text evidence="2">The sequence shown here is derived from an EMBL/GenBank/DDBJ whole genome shotgun (WGS) entry which is preliminary data.</text>
</comment>
<reference evidence="2" key="1">
    <citation type="submission" date="2021-09" db="EMBL/GenBank/DDBJ databases">
        <title>Fulvivirga sp. isolated from coastal sediment.</title>
        <authorList>
            <person name="Yu H."/>
        </authorList>
    </citation>
    <scope>NUCLEOTIDE SEQUENCE</scope>
    <source>
        <strain evidence="2">1062</strain>
    </source>
</reference>
<feature type="chain" id="PRO_5040772573" evidence="1">
    <location>
        <begin position="22"/>
        <end position="238"/>
    </location>
</feature>
<dbReference type="RefSeq" id="WP_225699585.1">
    <property type="nucleotide sequence ID" value="NZ_JAIXNE010000007.1"/>
</dbReference>
<feature type="signal peptide" evidence="1">
    <location>
        <begin position="1"/>
        <end position="21"/>
    </location>
</feature>
<keyword evidence="3" id="KW-1185">Reference proteome</keyword>
<dbReference type="Pfam" id="PF11150">
    <property type="entry name" value="DUF2927"/>
    <property type="match status" value="1"/>
</dbReference>
<evidence type="ECO:0000256" key="1">
    <source>
        <dbReference type="SAM" id="SignalP"/>
    </source>
</evidence>
<gene>
    <name evidence="2" type="ORF">LDX50_27870</name>
</gene>
<organism evidence="2 3">
    <name type="scientific">Fulvivirga sedimenti</name>
    <dbReference type="NCBI Taxonomy" id="2879465"/>
    <lineage>
        <taxon>Bacteria</taxon>
        <taxon>Pseudomonadati</taxon>
        <taxon>Bacteroidota</taxon>
        <taxon>Cytophagia</taxon>
        <taxon>Cytophagales</taxon>
        <taxon>Fulvivirgaceae</taxon>
        <taxon>Fulvivirga</taxon>
    </lineage>
</organism>
<evidence type="ECO:0000313" key="3">
    <source>
        <dbReference type="Proteomes" id="UP001139409"/>
    </source>
</evidence>
<sequence length="238" mass="27771">MIRKYRHLWVLLLLPAFVACSDDDVVSREFTPFQEEAMVYFNEIALGFEFGQFPEITRKWKVPMRVFIGGRPDSRLLQEFADIKDEINSLATDGFEMIEVQDSLEANYYLFFGSGTEYVKHFPYQSEYVPFNWGLFYLVFNQRAEFIGGHMYVDIDRANNTEQLHLLREELTQSLGLAKDSKRYPTSIFQQDWTTTTNYAEIDRELIRLLYNPNMVVGVSAAGSTAIIKNIYREENAD</sequence>
<dbReference type="AlphaFoldDB" id="A0A9X1L1C3"/>
<name>A0A9X1L1C3_9BACT</name>
<dbReference type="PROSITE" id="PS51257">
    <property type="entry name" value="PROKAR_LIPOPROTEIN"/>
    <property type="match status" value="1"/>
</dbReference>
<evidence type="ECO:0000313" key="2">
    <source>
        <dbReference type="EMBL" id="MCA6078724.1"/>
    </source>
</evidence>
<keyword evidence="1" id="KW-0732">Signal</keyword>
<dbReference type="EMBL" id="JAIXNE010000007">
    <property type="protein sequence ID" value="MCA6078724.1"/>
    <property type="molecule type" value="Genomic_DNA"/>
</dbReference>